<proteinExistence type="predicted"/>
<evidence type="ECO:0000313" key="1">
    <source>
        <dbReference type="EMBL" id="KAI3372024.1"/>
    </source>
</evidence>
<reference evidence="1" key="1">
    <citation type="submission" date="2022-04" db="EMBL/GenBank/DDBJ databases">
        <title>Jade perch genome.</title>
        <authorList>
            <person name="Chao B."/>
        </authorList>
    </citation>
    <scope>NUCLEOTIDE SEQUENCE</scope>
    <source>
        <strain evidence="1">CB-2022</strain>
    </source>
</reference>
<accession>A0ACB8WWZ0</accession>
<evidence type="ECO:0000313" key="2">
    <source>
        <dbReference type="Proteomes" id="UP000831701"/>
    </source>
</evidence>
<organism evidence="1 2">
    <name type="scientific">Scortum barcoo</name>
    <name type="common">barcoo grunter</name>
    <dbReference type="NCBI Taxonomy" id="214431"/>
    <lineage>
        <taxon>Eukaryota</taxon>
        <taxon>Metazoa</taxon>
        <taxon>Chordata</taxon>
        <taxon>Craniata</taxon>
        <taxon>Vertebrata</taxon>
        <taxon>Euteleostomi</taxon>
        <taxon>Actinopterygii</taxon>
        <taxon>Neopterygii</taxon>
        <taxon>Teleostei</taxon>
        <taxon>Neoteleostei</taxon>
        <taxon>Acanthomorphata</taxon>
        <taxon>Eupercaria</taxon>
        <taxon>Centrarchiformes</taxon>
        <taxon>Terapontoidei</taxon>
        <taxon>Terapontidae</taxon>
        <taxon>Scortum</taxon>
    </lineage>
</organism>
<dbReference type="EMBL" id="CM041535">
    <property type="protein sequence ID" value="KAI3372024.1"/>
    <property type="molecule type" value="Genomic_DNA"/>
</dbReference>
<gene>
    <name evidence="1" type="ORF">L3Q82_006894</name>
</gene>
<protein>
    <submittedName>
        <fullName evidence="1">Uncharacterized protein</fullName>
    </submittedName>
</protein>
<dbReference type="Proteomes" id="UP000831701">
    <property type="component" value="Chromosome 5"/>
</dbReference>
<keyword evidence="2" id="KW-1185">Reference proteome</keyword>
<comment type="caution">
    <text evidence="1">The sequence shown here is derived from an EMBL/GenBank/DDBJ whole genome shotgun (WGS) entry which is preliminary data.</text>
</comment>
<sequence length="118" mass="12774">MPKSLKKSCTTKTSISSYFRVVSSSHDSSTRCGINQKPAEQQLTRGKQKPSSDDDDGGDFGLPPKRAKLSLQHQHVEELDCEPASCQSTKETTRTSSRGAGGLCSSTLEKLKSFTCFG</sequence>
<name>A0ACB8WWZ0_9TELE</name>